<protein>
    <submittedName>
        <fullName evidence="1 3">Uncharacterized protein</fullName>
    </submittedName>
</protein>
<reference evidence="1 2" key="2">
    <citation type="submission" date="2018-11" db="EMBL/GenBank/DDBJ databases">
        <authorList>
            <consortium name="Pathogen Informatics"/>
        </authorList>
    </citation>
    <scope>NUCLEOTIDE SEQUENCE [LARGE SCALE GENOMIC DNA]</scope>
</reference>
<evidence type="ECO:0000313" key="3">
    <source>
        <dbReference type="WBParaSite" id="SBAD_0000560101-mRNA-1"/>
    </source>
</evidence>
<keyword evidence="2" id="KW-1185">Reference proteome</keyword>
<reference evidence="3" key="1">
    <citation type="submission" date="2016-06" db="UniProtKB">
        <authorList>
            <consortium name="WormBaseParasite"/>
        </authorList>
    </citation>
    <scope>IDENTIFICATION</scope>
</reference>
<dbReference type="Proteomes" id="UP000270296">
    <property type="component" value="Unassembled WGS sequence"/>
</dbReference>
<proteinExistence type="predicted"/>
<accession>A0A183IP38</accession>
<dbReference type="AlphaFoldDB" id="A0A183IP38"/>
<gene>
    <name evidence="1" type="ORF">SBAD_LOCUS5385</name>
</gene>
<dbReference type="WBParaSite" id="SBAD_0000560101-mRNA-1">
    <property type="protein sequence ID" value="SBAD_0000560101-mRNA-1"/>
    <property type="gene ID" value="SBAD_0000560101"/>
</dbReference>
<evidence type="ECO:0000313" key="2">
    <source>
        <dbReference type="Proteomes" id="UP000270296"/>
    </source>
</evidence>
<name>A0A183IP38_9BILA</name>
<organism evidence="3">
    <name type="scientific">Soboliphyme baturini</name>
    <dbReference type="NCBI Taxonomy" id="241478"/>
    <lineage>
        <taxon>Eukaryota</taxon>
        <taxon>Metazoa</taxon>
        <taxon>Ecdysozoa</taxon>
        <taxon>Nematoda</taxon>
        <taxon>Enoplea</taxon>
        <taxon>Dorylaimia</taxon>
        <taxon>Dioctophymatida</taxon>
        <taxon>Dioctophymatoidea</taxon>
        <taxon>Soboliphymatidae</taxon>
        <taxon>Soboliphyme</taxon>
    </lineage>
</organism>
<sequence length="109" mass="12060">MGQQFGVDTCGLLANLANQLIYEINTVSSLNSGLRSELQAIMNRIHLLAKDSNNNIQQQNACKQVWHTLLSQGTQNLLSQGPENSINTQSPAISFFQKRTEEITTAVQE</sequence>
<dbReference type="EMBL" id="UZAM01008955">
    <property type="protein sequence ID" value="VDP07089.1"/>
    <property type="molecule type" value="Genomic_DNA"/>
</dbReference>
<evidence type="ECO:0000313" key="1">
    <source>
        <dbReference type="EMBL" id="VDP07089.1"/>
    </source>
</evidence>